<keyword evidence="4" id="KW-1185">Reference proteome</keyword>
<comment type="caution">
    <text evidence="3">The sequence shown here is derived from an EMBL/GenBank/DDBJ whole genome shotgun (WGS) entry which is preliminary data.</text>
</comment>
<sequence>MFNKILLASDGSEYAIRATEKAIEVAKCNSEAVIHIVYVADDSKGDVLQNWNTTGAQNKRKEKIRPSVEKVESANIKNEVKYLHGEPGPAIVKHANENDFDLVVVGSRGRNRLQELVLGSVSHKVAKRANCAVMIIK</sequence>
<dbReference type="RefSeq" id="WP_071308789.1">
    <property type="nucleotide sequence ID" value="NZ_MLQR01000009.1"/>
</dbReference>
<dbReference type="InterPro" id="IPR014729">
    <property type="entry name" value="Rossmann-like_a/b/a_fold"/>
</dbReference>
<dbReference type="PANTHER" id="PTHR46268">
    <property type="entry name" value="STRESS RESPONSE PROTEIN NHAX"/>
    <property type="match status" value="1"/>
</dbReference>
<proteinExistence type="inferred from homology"/>
<dbReference type="SUPFAM" id="SSF52402">
    <property type="entry name" value="Adenine nucleotide alpha hydrolases-like"/>
    <property type="match status" value="1"/>
</dbReference>
<organism evidence="3 4">
    <name type="scientific">Anaerobacillus alkalilacustris</name>
    <dbReference type="NCBI Taxonomy" id="393763"/>
    <lineage>
        <taxon>Bacteria</taxon>
        <taxon>Bacillati</taxon>
        <taxon>Bacillota</taxon>
        <taxon>Bacilli</taxon>
        <taxon>Bacillales</taxon>
        <taxon>Bacillaceae</taxon>
        <taxon>Anaerobacillus</taxon>
    </lineage>
</organism>
<dbReference type="Proteomes" id="UP000179524">
    <property type="component" value="Unassembled WGS sequence"/>
</dbReference>
<dbReference type="EMBL" id="MLQR01000009">
    <property type="protein sequence ID" value="OIJ16370.1"/>
    <property type="molecule type" value="Genomic_DNA"/>
</dbReference>
<dbReference type="PRINTS" id="PR01438">
    <property type="entry name" value="UNVRSLSTRESS"/>
</dbReference>
<dbReference type="PANTHER" id="PTHR46268:SF6">
    <property type="entry name" value="UNIVERSAL STRESS PROTEIN UP12"/>
    <property type="match status" value="1"/>
</dbReference>
<evidence type="ECO:0000313" key="4">
    <source>
        <dbReference type="Proteomes" id="UP000179524"/>
    </source>
</evidence>
<dbReference type="CDD" id="cd00293">
    <property type="entry name" value="USP-like"/>
    <property type="match status" value="1"/>
</dbReference>
<evidence type="ECO:0000256" key="1">
    <source>
        <dbReference type="ARBA" id="ARBA00008791"/>
    </source>
</evidence>
<evidence type="ECO:0000313" key="3">
    <source>
        <dbReference type="EMBL" id="OIJ16370.1"/>
    </source>
</evidence>
<protein>
    <submittedName>
        <fullName evidence="3">Universal stress protein</fullName>
    </submittedName>
</protein>
<dbReference type="InterPro" id="IPR006015">
    <property type="entry name" value="Universal_stress_UspA"/>
</dbReference>
<evidence type="ECO:0000259" key="2">
    <source>
        <dbReference type="Pfam" id="PF00582"/>
    </source>
</evidence>
<feature type="domain" description="UspA" evidence="2">
    <location>
        <begin position="1"/>
        <end position="137"/>
    </location>
</feature>
<dbReference type="Pfam" id="PF00582">
    <property type="entry name" value="Usp"/>
    <property type="match status" value="1"/>
</dbReference>
<gene>
    <name evidence="3" type="ORF">BKP37_06295</name>
</gene>
<dbReference type="Gene3D" id="3.40.50.620">
    <property type="entry name" value="HUPs"/>
    <property type="match status" value="1"/>
</dbReference>
<comment type="similarity">
    <text evidence="1">Belongs to the universal stress protein A family.</text>
</comment>
<reference evidence="3 4" key="1">
    <citation type="submission" date="2016-10" db="EMBL/GenBank/DDBJ databases">
        <title>Draft genome sequences of four alkaliphilic bacteria belonging to the Anaerobacillus genus.</title>
        <authorList>
            <person name="Bassil N.M."/>
            <person name="Lloyd J.R."/>
        </authorList>
    </citation>
    <scope>NUCLEOTIDE SEQUENCE [LARGE SCALE GENOMIC DNA]</scope>
    <source>
        <strain evidence="3 4">DSM 18345</strain>
    </source>
</reference>
<dbReference type="InterPro" id="IPR006016">
    <property type="entry name" value="UspA"/>
</dbReference>
<name>A0A1S2LW05_9BACI</name>
<dbReference type="OrthoDB" id="9777884at2"/>
<dbReference type="AlphaFoldDB" id="A0A1S2LW05"/>
<accession>A0A1S2LW05</accession>